<dbReference type="InterPro" id="IPR000914">
    <property type="entry name" value="SBP_5_dom"/>
</dbReference>
<sequence length="531" mass="58899">MRCLPACRRTALVLLCLLTGAAQAQTLRWAAQGDLQTTDPHAANEIQTNSLNGHVYEPLVRRLPDQSLAPALAVEWTQATPLLWRVKLRPGVKFHDGTPFTAEDVVFSMQRMRDPVSPYRVYANAVGIPKAVDPLTLVFALDKPNPIFAEHLVSLTVMSKRWAEANRVTRPLDLKAKEESYASQNANGTGPFILVSRQPGVKTVFKRNAAHWGRSLPGQGNVQELVFMPISIDATRTAALISGEVDFVLDPPPRDVERLRAMPELKVVDGVDNRILFIGMDQARDKLLYGQVPGDKNPFKDLRVRRALYQAIDIDAIKTKIMAGFSVPTGGLTPSARGAYNDASLETRLPYDVPAARRLMAEAGYPDGFEVTLDCPNNRYVNDERICLALASFWAQLKIKVKVNALPRVLYFPKIDKYDTSLYLHGWGGGSTDAEVMLTPILRNRGEQGVGVSNNGGWVNDKADALAAASTVETDPKKREQLVKAALAEYRQQINIIPLHRQMIPWAMRANVRVLHSANNWLSVEWVTVSK</sequence>
<comment type="caution">
    <text evidence="6">The sequence shown here is derived from an EMBL/GenBank/DDBJ whole genome shotgun (WGS) entry which is preliminary data.</text>
</comment>
<evidence type="ECO:0000256" key="2">
    <source>
        <dbReference type="ARBA" id="ARBA00022448"/>
    </source>
</evidence>
<feature type="domain" description="Solute-binding protein family 5" evidence="5">
    <location>
        <begin position="68"/>
        <end position="446"/>
    </location>
</feature>
<reference evidence="6 7" key="1">
    <citation type="submission" date="2024-08" db="EMBL/GenBank/DDBJ databases">
        <authorList>
            <person name="Lu H."/>
        </authorList>
    </citation>
    <scope>NUCLEOTIDE SEQUENCE [LARGE SCALE GENOMIC DNA]</scope>
    <source>
        <strain evidence="6 7">DXS20W</strain>
    </source>
</reference>
<proteinExistence type="inferred from homology"/>
<dbReference type="InterPro" id="IPR030678">
    <property type="entry name" value="Peptide/Ni-bd"/>
</dbReference>
<dbReference type="EMBL" id="JBIGHX010000002">
    <property type="protein sequence ID" value="MFG6461513.1"/>
    <property type="molecule type" value="Genomic_DNA"/>
</dbReference>
<feature type="chain" id="PRO_5047384949" evidence="4">
    <location>
        <begin position="25"/>
        <end position="531"/>
    </location>
</feature>
<evidence type="ECO:0000256" key="4">
    <source>
        <dbReference type="SAM" id="SignalP"/>
    </source>
</evidence>
<evidence type="ECO:0000256" key="1">
    <source>
        <dbReference type="ARBA" id="ARBA00005695"/>
    </source>
</evidence>
<gene>
    <name evidence="6" type="ORF">ACG04Q_08020</name>
</gene>
<dbReference type="Gene3D" id="3.10.105.10">
    <property type="entry name" value="Dipeptide-binding Protein, Domain 3"/>
    <property type="match status" value="1"/>
</dbReference>
<protein>
    <submittedName>
        <fullName evidence="6">ABC transporter substrate-binding protein</fullName>
    </submittedName>
</protein>
<evidence type="ECO:0000313" key="7">
    <source>
        <dbReference type="Proteomes" id="UP001606302"/>
    </source>
</evidence>
<feature type="signal peptide" evidence="4">
    <location>
        <begin position="1"/>
        <end position="24"/>
    </location>
</feature>
<evidence type="ECO:0000313" key="6">
    <source>
        <dbReference type="EMBL" id="MFG6461513.1"/>
    </source>
</evidence>
<dbReference type="CDD" id="cd08498">
    <property type="entry name" value="PBP2_NikA_DppA_OppA_like_2"/>
    <property type="match status" value="1"/>
</dbReference>
<keyword evidence="2" id="KW-0813">Transport</keyword>
<dbReference type="Pfam" id="PF00496">
    <property type="entry name" value="SBP_bac_5"/>
    <property type="match status" value="1"/>
</dbReference>
<accession>A0ABW7GHU9</accession>
<dbReference type="SUPFAM" id="SSF53850">
    <property type="entry name" value="Periplasmic binding protein-like II"/>
    <property type="match status" value="1"/>
</dbReference>
<name>A0ABW7GHU9_9BURK</name>
<comment type="similarity">
    <text evidence="1">Belongs to the bacterial solute-binding protein 5 family.</text>
</comment>
<evidence type="ECO:0000256" key="3">
    <source>
        <dbReference type="ARBA" id="ARBA00022729"/>
    </source>
</evidence>
<evidence type="ECO:0000259" key="5">
    <source>
        <dbReference type="Pfam" id="PF00496"/>
    </source>
</evidence>
<dbReference type="PANTHER" id="PTHR30290:SF9">
    <property type="entry name" value="OLIGOPEPTIDE-BINDING PROTEIN APPA"/>
    <property type="match status" value="1"/>
</dbReference>
<dbReference type="Proteomes" id="UP001606302">
    <property type="component" value="Unassembled WGS sequence"/>
</dbReference>
<dbReference type="PANTHER" id="PTHR30290">
    <property type="entry name" value="PERIPLASMIC BINDING COMPONENT OF ABC TRANSPORTER"/>
    <property type="match status" value="1"/>
</dbReference>
<dbReference type="InterPro" id="IPR039424">
    <property type="entry name" value="SBP_5"/>
</dbReference>
<dbReference type="Gene3D" id="3.40.190.10">
    <property type="entry name" value="Periplasmic binding protein-like II"/>
    <property type="match status" value="1"/>
</dbReference>
<dbReference type="RefSeq" id="WP_394510364.1">
    <property type="nucleotide sequence ID" value="NZ_JBIGHX010000002.1"/>
</dbReference>
<organism evidence="6 7">
    <name type="scientific">Pelomonas lactea</name>
    <dbReference type="NCBI Taxonomy" id="3299030"/>
    <lineage>
        <taxon>Bacteria</taxon>
        <taxon>Pseudomonadati</taxon>
        <taxon>Pseudomonadota</taxon>
        <taxon>Betaproteobacteria</taxon>
        <taxon>Burkholderiales</taxon>
        <taxon>Sphaerotilaceae</taxon>
        <taxon>Roseateles</taxon>
    </lineage>
</organism>
<keyword evidence="7" id="KW-1185">Reference proteome</keyword>
<dbReference type="PIRSF" id="PIRSF002741">
    <property type="entry name" value="MppA"/>
    <property type="match status" value="1"/>
</dbReference>
<keyword evidence="3 4" id="KW-0732">Signal</keyword>